<proteinExistence type="predicted"/>
<keyword evidence="1" id="KW-0472">Membrane</keyword>
<dbReference type="Proteomes" id="UP000051296">
    <property type="component" value="Unassembled WGS sequence"/>
</dbReference>
<dbReference type="RefSeq" id="WP_022791282.1">
    <property type="nucleotide sequence ID" value="NZ_ATUU01000001.1"/>
</dbReference>
<keyword evidence="1" id="KW-0812">Transmembrane</keyword>
<gene>
    <name evidence="2" type="ORF">IV68_GL000015</name>
</gene>
<dbReference type="STRING" id="1123500.GCA_000420365_00487"/>
<organism evidence="2 3">
    <name type="scientific">Weissella halotolerans DSM 20190</name>
    <dbReference type="NCBI Taxonomy" id="1123500"/>
    <lineage>
        <taxon>Bacteria</taxon>
        <taxon>Bacillati</taxon>
        <taxon>Bacillota</taxon>
        <taxon>Bacilli</taxon>
        <taxon>Lactobacillales</taxon>
        <taxon>Lactobacillaceae</taxon>
        <taxon>Weissella</taxon>
    </lineage>
</organism>
<dbReference type="InParanoid" id="A0A0R2FXT0"/>
<name>A0A0R2FXT0_9LACO</name>
<accession>A0A0R2FXT0</accession>
<sequence length="59" mass="6792">MQSLYAGFVFLGMFVITILTLKIIVTGTARLVFYLYQLINHRLKGVRRHTTSWAGLPHK</sequence>
<dbReference type="EMBL" id="JQAX01000001">
    <property type="protein sequence ID" value="KRN33217.1"/>
    <property type="molecule type" value="Genomic_DNA"/>
</dbReference>
<dbReference type="AlphaFoldDB" id="A0A0R2FXT0"/>
<keyword evidence="1" id="KW-1133">Transmembrane helix</keyword>
<comment type="caution">
    <text evidence="2">The sequence shown here is derived from an EMBL/GenBank/DDBJ whole genome shotgun (WGS) entry which is preliminary data.</text>
</comment>
<evidence type="ECO:0000313" key="3">
    <source>
        <dbReference type="Proteomes" id="UP000051296"/>
    </source>
</evidence>
<protein>
    <submittedName>
        <fullName evidence="2">Uncharacterized protein</fullName>
    </submittedName>
</protein>
<feature type="transmembrane region" description="Helical" evidence="1">
    <location>
        <begin position="6"/>
        <end position="39"/>
    </location>
</feature>
<dbReference type="PATRIC" id="fig|1123500.6.peg.14"/>
<evidence type="ECO:0000313" key="2">
    <source>
        <dbReference type="EMBL" id="KRN33217.1"/>
    </source>
</evidence>
<keyword evidence="3" id="KW-1185">Reference proteome</keyword>
<evidence type="ECO:0000256" key="1">
    <source>
        <dbReference type="SAM" id="Phobius"/>
    </source>
</evidence>
<reference evidence="2 3" key="1">
    <citation type="journal article" date="2015" name="Genome Announc.">
        <title>Expanding the biotechnology potential of lactobacilli through comparative genomics of 213 strains and associated genera.</title>
        <authorList>
            <person name="Sun Z."/>
            <person name="Harris H.M."/>
            <person name="McCann A."/>
            <person name="Guo C."/>
            <person name="Argimon S."/>
            <person name="Zhang W."/>
            <person name="Yang X."/>
            <person name="Jeffery I.B."/>
            <person name="Cooney J.C."/>
            <person name="Kagawa T.F."/>
            <person name="Liu W."/>
            <person name="Song Y."/>
            <person name="Salvetti E."/>
            <person name="Wrobel A."/>
            <person name="Rasinkangas P."/>
            <person name="Parkhill J."/>
            <person name="Rea M.C."/>
            <person name="O'Sullivan O."/>
            <person name="Ritari J."/>
            <person name="Douillard F.P."/>
            <person name="Paul Ross R."/>
            <person name="Yang R."/>
            <person name="Briner A.E."/>
            <person name="Felis G.E."/>
            <person name="de Vos W.M."/>
            <person name="Barrangou R."/>
            <person name="Klaenhammer T.R."/>
            <person name="Caufield P.W."/>
            <person name="Cui Y."/>
            <person name="Zhang H."/>
            <person name="O'Toole P.W."/>
        </authorList>
    </citation>
    <scope>NUCLEOTIDE SEQUENCE [LARGE SCALE GENOMIC DNA]</scope>
    <source>
        <strain evidence="2 3">DSM 20190</strain>
    </source>
</reference>